<evidence type="ECO:0000256" key="4">
    <source>
        <dbReference type="ARBA" id="ARBA00022837"/>
    </source>
</evidence>
<dbReference type="GO" id="GO:0005886">
    <property type="term" value="C:plasma membrane"/>
    <property type="evidence" value="ECO:0007669"/>
    <property type="project" value="UniProtKB-SubCell"/>
</dbReference>
<dbReference type="EMBL" id="JAPXFL010000004">
    <property type="protein sequence ID" value="KAK9507372.1"/>
    <property type="molecule type" value="Genomic_DNA"/>
</dbReference>
<proteinExistence type="predicted"/>
<comment type="caution">
    <text evidence="9">The sequence shown here is derived from an EMBL/GenBank/DDBJ whole genome shotgun (WGS) entry which is preliminary data.</text>
</comment>
<dbReference type="Proteomes" id="UP001461498">
    <property type="component" value="Unassembled WGS sequence"/>
</dbReference>
<sequence length="193" mass="21151">MIIFFPGSKFGVRYSIYSGDPDGYLTIDPISGTLRTSARVHIVIEDVNDNAPEFASSKVRISVRESEPPGAPLYTAHAVDKDSGQYGTVTYRLLTDGPLFRVEPKSGDLSLRSPLDYETAQRHSLVISATDGGTPPLTSNLTILLEVQDVNDNPPVFERTEYSVPVSEALPVDSQVSPLFYIILMISEPFSKL</sequence>
<keyword evidence="5" id="KW-1133">Transmembrane helix</keyword>
<dbReference type="GO" id="GO:0005509">
    <property type="term" value="F:calcium ion binding"/>
    <property type="evidence" value="ECO:0007669"/>
    <property type="project" value="UniProtKB-UniRule"/>
</dbReference>
<keyword evidence="4 7" id="KW-0106">Calcium</keyword>
<evidence type="ECO:0000313" key="9">
    <source>
        <dbReference type="EMBL" id="KAK9507372.1"/>
    </source>
</evidence>
<dbReference type="InterPro" id="IPR002126">
    <property type="entry name" value="Cadherin-like_dom"/>
</dbReference>
<comment type="subcellular location">
    <subcellularLocation>
        <location evidence="1">Membrane</location>
    </subcellularLocation>
</comment>
<keyword evidence="10" id="KW-1185">Reference proteome</keyword>
<dbReference type="PROSITE" id="PS50268">
    <property type="entry name" value="CADHERIN_2"/>
    <property type="match status" value="1"/>
</dbReference>
<dbReference type="Pfam" id="PF00028">
    <property type="entry name" value="Cadherin"/>
    <property type="match status" value="1"/>
</dbReference>
<name>A0AAW1DED6_9HEMI</name>
<evidence type="ECO:0000256" key="7">
    <source>
        <dbReference type="PROSITE-ProRule" id="PRU00043"/>
    </source>
</evidence>
<dbReference type="GO" id="GO:0007156">
    <property type="term" value="P:homophilic cell adhesion via plasma membrane adhesion molecules"/>
    <property type="evidence" value="ECO:0007669"/>
    <property type="project" value="InterPro"/>
</dbReference>
<gene>
    <name evidence="9" type="ORF">O3M35_007245</name>
</gene>
<evidence type="ECO:0000256" key="1">
    <source>
        <dbReference type="ARBA" id="ARBA00004370"/>
    </source>
</evidence>
<protein>
    <recommendedName>
        <fullName evidence="8">Cadherin domain-containing protein</fullName>
    </recommendedName>
</protein>
<dbReference type="SUPFAM" id="SSF49313">
    <property type="entry name" value="Cadherin-like"/>
    <property type="match status" value="2"/>
</dbReference>
<keyword evidence="3" id="KW-0677">Repeat</keyword>
<dbReference type="AlphaFoldDB" id="A0AAW1DED6"/>
<organism evidence="9 10">
    <name type="scientific">Rhynocoris fuscipes</name>
    <dbReference type="NCBI Taxonomy" id="488301"/>
    <lineage>
        <taxon>Eukaryota</taxon>
        <taxon>Metazoa</taxon>
        <taxon>Ecdysozoa</taxon>
        <taxon>Arthropoda</taxon>
        <taxon>Hexapoda</taxon>
        <taxon>Insecta</taxon>
        <taxon>Pterygota</taxon>
        <taxon>Neoptera</taxon>
        <taxon>Paraneoptera</taxon>
        <taxon>Hemiptera</taxon>
        <taxon>Heteroptera</taxon>
        <taxon>Panheteroptera</taxon>
        <taxon>Cimicomorpha</taxon>
        <taxon>Reduviidae</taxon>
        <taxon>Harpactorinae</taxon>
        <taxon>Harpactorini</taxon>
        <taxon>Rhynocoris</taxon>
    </lineage>
</organism>
<dbReference type="PROSITE" id="PS00232">
    <property type="entry name" value="CADHERIN_1"/>
    <property type="match status" value="1"/>
</dbReference>
<feature type="domain" description="Cadherin" evidence="8">
    <location>
        <begin position="55"/>
        <end position="157"/>
    </location>
</feature>
<dbReference type="SMART" id="SM00112">
    <property type="entry name" value="CA"/>
    <property type="match status" value="1"/>
</dbReference>
<dbReference type="PRINTS" id="PR00205">
    <property type="entry name" value="CADHERIN"/>
</dbReference>
<evidence type="ECO:0000256" key="5">
    <source>
        <dbReference type="ARBA" id="ARBA00022989"/>
    </source>
</evidence>
<dbReference type="CDD" id="cd11304">
    <property type="entry name" value="Cadherin_repeat"/>
    <property type="match status" value="1"/>
</dbReference>
<dbReference type="InterPro" id="IPR020894">
    <property type="entry name" value="Cadherin_CS"/>
</dbReference>
<accession>A0AAW1DED6</accession>
<evidence type="ECO:0000256" key="6">
    <source>
        <dbReference type="ARBA" id="ARBA00023136"/>
    </source>
</evidence>
<dbReference type="InterPro" id="IPR015919">
    <property type="entry name" value="Cadherin-like_sf"/>
</dbReference>
<dbReference type="GO" id="GO:0060429">
    <property type="term" value="P:epithelium development"/>
    <property type="evidence" value="ECO:0007669"/>
    <property type="project" value="UniProtKB-ARBA"/>
</dbReference>
<dbReference type="Gene3D" id="2.60.40.60">
    <property type="entry name" value="Cadherins"/>
    <property type="match status" value="2"/>
</dbReference>
<evidence type="ECO:0000259" key="8">
    <source>
        <dbReference type="PROSITE" id="PS50268"/>
    </source>
</evidence>
<dbReference type="GO" id="GO:0009653">
    <property type="term" value="P:anatomical structure morphogenesis"/>
    <property type="evidence" value="ECO:0007669"/>
    <property type="project" value="UniProtKB-ARBA"/>
</dbReference>
<evidence type="ECO:0000256" key="3">
    <source>
        <dbReference type="ARBA" id="ARBA00022737"/>
    </source>
</evidence>
<evidence type="ECO:0000256" key="2">
    <source>
        <dbReference type="ARBA" id="ARBA00022692"/>
    </source>
</evidence>
<keyword evidence="2" id="KW-0812">Transmembrane</keyword>
<dbReference type="PANTHER" id="PTHR24026:SF126">
    <property type="entry name" value="PROTOCADHERIN FAT 4"/>
    <property type="match status" value="1"/>
</dbReference>
<reference evidence="9 10" key="1">
    <citation type="submission" date="2022-12" db="EMBL/GenBank/DDBJ databases">
        <title>Chromosome-level genome assembly of true bugs.</title>
        <authorList>
            <person name="Ma L."/>
            <person name="Li H."/>
        </authorList>
    </citation>
    <scope>NUCLEOTIDE SEQUENCE [LARGE SCALE GENOMIC DNA]</scope>
    <source>
        <strain evidence="9">Lab_2022b</strain>
    </source>
</reference>
<dbReference type="FunFam" id="2.60.40.60:FF:000020">
    <property type="entry name" value="Dachsous cadherin-related 1b"/>
    <property type="match status" value="1"/>
</dbReference>
<dbReference type="PANTHER" id="PTHR24026">
    <property type="entry name" value="FAT ATYPICAL CADHERIN-RELATED"/>
    <property type="match status" value="1"/>
</dbReference>
<evidence type="ECO:0000313" key="10">
    <source>
        <dbReference type="Proteomes" id="UP001461498"/>
    </source>
</evidence>
<keyword evidence="6" id="KW-0472">Membrane</keyword>